<dbReference type="RefSeq" id="WP_152727735.1">
    <property type="nucleotide sequence ID" value="NZ_JAABOZ010000001.1"/>
</dbReference>
<sequence length="137" mass="14009">MPAPPRRPGGAWRPAGTTSSTCTTARRHPAAPGQPPPDPSADSAAGDALLLAVEELTSDALRHGGPPVRTSITVTDWLLDVSGGAGDQPPARAGGREPALGGLGLQLTAALATAHSWMTSGTREHVWARVPFHGDDD</sequence>
<evidence type="ECO:0000313" key="2">
    <source>
        <dbReference type="EMBL" id="NEL56367.1"/>
    </source>
</evidence>
<protein>
    <submittedName>
        <fullName evidence="2">ATP-binding protein</fullName>
    </submittedName>
</protein>
<evidence type="ECO:0000313" key="3">
    <source>
        <dbReference type="Proteomes" id="UP000470470"/>
    </source>
</evidence>
<keyword evidence="2" id="KW-0547">Nucleotide-binding</keyword>
<dbReference type="EMBL" id="JAAGWK010000034">
    <property type="protein sequence ID" value="NEL56367.1"/>
    <property type="molecule type" value="Genomic_DNA"/>
</dbReference>
<name>A0A7K3WIV2_9ACTN</name>
<dbReference type="CDD" id="cd16936">
    <property type="entry name" value="HATPase_RsbW-like"/>
    <property type="match status" value="1"/>
</dbReference>
<dbReference type="Proteomes" id="UP000470470">
    <property type="component" value="Unassembled WGS sequence"/>
</dbReference>
<feature type="region of interest" description="Disordered" evidence="1">
    <location>
        <begin position="1"/>
        <end position="45"/>
    </location>
</feature>
<evidence type="ECO:0000256" key="1">
    <source>
        <dbReference type="SAM" id="MobiDB-lite"/>
    </source>
</evidence>
<proteinExistence type="predicted"/>
<reference evidence="2 3" key="1">
    <citation type="submission" date="2020-02" db="EMBL/GenBank/DDBJ databases">
        <title>The whole genome sequence of CPCC 205119.</title>
        <authorList>
            <person name="Jiang Z."/>
        </authorList>
    </citation>
    <scope>NUCLEOTIDE SEQUENCE [LARGE SCALE GENOMIC DNA]</scope>
    <source>
        <strain evidence="2 3">CPCC 205119</strain>
    </source>
</reference>
<organism evidence="2 3">
    <name type="scientific">Goekera deserti</name>
    <dbReference type="NCBI Taxonomy" id="2497753"/>
    <lineage>
        <taxon>Bacteria</taxon>
        <taxon>Bacillati</taxon>
        <taxon>Actinomycetota</taxon>
        <taxon>Actinomycetes</taxon>
        <taxon>Geodermatophilales</taxon>
        <taxon>Geodermatophilaceae</taxon>
        <taxon>Goekera</taxon>
    </lineage>
</organism>
<dbReference type="Gene3D" id="3.30.565.10">
    <property type="entry name" value="Histidine kinase-like ATPase, C-terminal domain"/>
    <property type="match status" value="1"/>
</dbReference>
<keyword evidence="3" id="KW-1185">Reference proteome</keyword>
<accession>A0A7K3WIV2</accession>
<keyword evidence="2" id="KW-0067">ATP-binding</keyword>
<gene>
    <name evidence="2" type="ORF">G1H19_20570</name>
</gene>
<dbReference type="GO" id="GO:0005524">
    <property type="term" value="F:ATP binding"/>
    <property type="evidence" value="ECO:0007669"/>
    <property type="project" value="UniProtKB-KW"/>
</dbReference>
<dbReference type="AlphaFoldDB" id="A0A7K3WIV2"/>
<dbReference type="InterPro" id="IPR036890">
    <property type="entry name" value="HATPase_C_sf"/>
</dbReference>
<comment type="caution">
    <text evidence="2">The sequence shown here is derived from an EMBL/GenBank/DDBJ whole genome shotgun (WGS) entry which is preliminary data.</text>
</comment>